<comment type="caution">
    <text evidence="1">The sequence shown here is derived from an EMBL/GenBank/DDBJ whole genome shotgun (WGS) entry which is preliminary data.</text>
</comment>
<evidence type="ECO:0000313" key="2">
    <source>
        <dbReference type="Proteomes" id="UP001293254"/>
    </source>
</evidence>
<reference evidence="1" key="2">
    <citation type="journal article" date="2024" name="Plant">
        <title>Genomic evolution and insights into agronomic trait innovations of Sesamum species.</title>
        <authorList>
            <person name="Miao H."/>
            <person name="Wang L."/>
            <person name="Qu L."/>
            <person name="Liu H."/>
            <person name="Sun Y."/>
            <person name="Le M."/>
            <person name="Wang Q."/>
            <person name="Wei S."/>
            <person name="Zheng Y."/>
            <person name="Lin W."/>
            <person name="Duan Y."/>
            <person name="Cao H."/>
            <person name="Xiong S."/>
            <person name="Wang X."/>
            <person name="Wei L."/>
            <person name="Li C."/>
            <person name="Ma Q."/>
            <person name="Ju M."/>
            <person name="Zhao R."/>
            <person name="Li G."/>
            <person name="Mu C."/>
            <person name="Tian Q."/>
            <person name="Mei H."/>
            <person name="Zhang T."/>
            <person name="Gao T."/>
            <person name="Zhang H."/>
        </authorList>
    </citation>
    <scope>NUCLEOTIDE SEQUENCE</scope>
    <source>
        <strain evidence="1">3651</strain>
    </source>
</reference>
<dbReference type="EMBL" id="JACGWO010000002">
    <property type="protein sequence ID" value="KAK4435210.1"/>
    <property type="molecule type" value="Genomic_DNA"/>
</dbReference>
<evidence type="ECO:0000313" key="1">
    <source>
        <dbReference type="EMBL" id="KAK4435210.1"/>
    </source>
</evidence>
<dbReference type="AlphaFoldDB" id="A0AAE1YR60"/>
<organism evidence="1 2">
    <name type="scientific">Sesamum alatum</name>
    <dbReference type="NCBI Taxonomy" id="300844"/>
    <lineage>
        <taxon>Eukaryota</taxon>
        <taxon>Viridiplantae</taxon>
        <taxon>Streptophyta</taxon>
        <taxon>Embryophyta</taxon>
        <taxon>Tracheophyta</taxon>
        <taxon>Spermatophyta</taxon>
        <taxon>Magnoliopsida</taxon>
        <taxon>eudicotyledons</taxon>
        <taxon>Gunneridae</taxon>
        <taxon>Pentapetalae</taxon>
        <taxon>asterids</taxon>
        <taxon>lamiids</taxon>
        <taxon>Lamiales</taxon>
        <taxon>Pedaliaceae</taxon>
        <taxon>Sesamum</taxon>
    </lineage>
</organism>
<reference evidence="1" key="1">
    <citation type="submission" date="2020-06" db="EMBL/GenBank/DDBJ databases">
        <authorList>
            <person name="Li T."/>
            <person name="Hu X."/>
            <person name="Zhang T."/>
            <person name="Song X."/>
            <person name="Zhang H."/>
            <person name="Dai N."/>
            <person name="Sheng W."/>
            <person name="Hou X."/>
            <person name="Wei L."/>
        </authorList>
    </citation>
    <scope>NUCLEOTIDE SEQUENCE</scope>
    <source>
        <strain evidence="1">3651</strain>
        <tissue evidence="1">Leaf</tissue>
    </source>
</reference>
<proteinExistence type="predicted"/>
<accession>A0AAE1YR60</accession>
<sequence>MTGVNATISDDIGKWRRRRIQGVGRKRRGDTFWRPRRLGFFSQKRGPTYKRPIFGPGRVVGWSSGCRPKGFGLWPSRTGLKGTLKESRLLATKIKDEKESVNKFHPSATDSETENFPS</sequence>
<name>A0AAE1YR60_9LAMI</name>
<dbReference type="Proteomes" id="UP001293254">
    <property type="component" value="Unassembled WGS sequence"/>
</dbReference>
<protein>
    <submittedName>
        <fullName evidence="1">Uncharacterized protein</fullName>
    </submittedName>
</protein>
<keyword evidence="2" id="KW-1185">Reference proteome</keyword>
<gene>
    <name evidence="1" type="ORF">Salat_0684300</name>
</gene>